<organism evidence="2 3">
    <name type="scientific">Curvibacter cyanobacteriorum</name>
    <dbReference type="NCBI Taxonomy" id="3026422"/>
    <lineage>
        <taxon>Bacteria</taxon>
        <taxon>Pseudomonadati</taxon>
        <taxon>Pseudomonadota</taxon>
        <taxon>Betaproteobacteria</taxon>
        <taxon>Burkholderiales</taxon>
        <taxon>Comamonadaceae</taxon>
        <taxon>Curvibacter</taxon>
    </lineage>
</organism>
<keyword evidence="3" id="KW-1185">Reference proteome</keyword>
<protein>
    <submittedName>
        <fullName evidence="2">Excalibur calcium-binding domain-containing protein</fullName>
    </submittedName>
</protein>
<name>A0ABT5MY32_9BURK</name>
<accession>A0ABT5MY32</accession>
<dbReference type="Pfam" id="PF05901">
    <property type="entry name" value="Excalibur"/>
    <property type="match status" value="1"/>
</dbReference>
<evidence type="ECO:0000313" key="2">
    <source>
        <dbReference type="EMBL" id="MDD0838254.1"/>
    </source>
</evidence>
<reference evidence="2 3" key="1">
    <citation type="submission" date="2023-02" db="EMBL/GenBank/DDBJ databases">
        <title>Bacterial whole genomic sequence of Curvibacter sp. HBC61.</title>
        <authorList>
            <person name="Le V."/>
            <person name="Ko S.-R."/>
            <person name="Ahn C.-Y."/>
            <person name="Oh H.-M."/>
        </authorList>
    </citation>
    <scope>NUCLEOTIDE SEQUENCE [LARGE SCALE GENOMIC DNA]</scope>
    <source>
        <strain evidence="2 3">HBC61</strain>
    </source>
</reference>
<dbReference type="Proteomes" id="UP001528673">
    <property type="component" value="Unassembled WGS sequence"/>
</dbReference>
<dbReference type="EMBL" id="JAQSIP010000003">
    <property type="protein sequence ID" value="MDD0838254.1"/>
    <property type="molecule type" value="Genomic_DNA"/>
</dbReference>
<evidence type="ECO:0000313" key="3">
    <source>
        <dbReference type="Proteomes" id="UP001528673"/>
    </source>
</evidence>
<evidence type="ECO:0000259" key="1">
    <source>
        <dbReference type="Pfam" id="PF05901"/>
    </source>
</evidence>
<gene>
    <name evidence="2" type="ORF">PSQ40_06695</name>
</gene>
<proteinExistence type="predicted"/>
<comment type="caution">
    <text evidence="2">The sequence shown here is derived from an EMBL/GenBank/DDBJ whole genome shotgun (WGS) entry which is preliminary data.</text>
</comment>
<sequence>MTSCSEAKFFLKNCPGTKMDGNHDGIPCEQKWCTGSFSK</sequence>
<feature type="domain" description="Excalibur calcium-binding" evidence="1">
    <location>
        <begin position="1"/>
        <end position="29"/>
    </location>
</feature>
<dbReference type="InterPro" id="IPR008613">
    <property type="entry name" value="Excalibur_Ca-bd_domain"/>
</dbReference>